<evidence type="ECO:0000256" key="3">
    <source>
        <dbReference type="ARBA" id="ARBA00022801"/>
    </source>
</evidence>
<comment type="caution">
    <text evidence="7">The sequence shown here is derived from an EMBL/GenBank/DDBJ whole genome shotgun (WGS) entry which is preliminary data.</text>
</comment>
<evidence type="ECO:0000256" key="2">
    <source>
        <dbReference type="ARBA" id="ARBA00012379"/>
    </source>
</evidence>
<proteinExistence type="inferred from homology"/>
<feature type="domain" description="dUTPase-like" evidence="6">
    <location>
        <begin position="83"/>
        <end position="190"/>
    </location>
</feature>
<dbReference type="NCBIfam" id="TIGR00576">
    <property type="entry name" value="dut"/>
    <property type="match status" value="1"/>
</dbReference>
<dbReference type="InterPro" id="IPR033704">
    <property type="entry name" value="dUTPase_trimeric"/>
</dbReference>
<dbReference type="EMBL" id="MHQC01000047">
    <property type="protein sequence ID" value="OGZ93890.1"/>
    <property type="molecule type" value="Genomic_DNA"/>
</dbReference>
<comment type="similarity">
    <text evidence="1">Belongs to the dUTPase family.</text>
</comment>
<dbReference type="CDD" id="cd07557">
    <property type="entry name" value="trimeric_dUTPase"/>
    <property type="match status" value="1"/>
</dbReference>
<dbReference type="Pfam" id="PF00692">
    <property type="entry name" value="dUTPase"/>
    <property type="match status" value="1"/>
</dbReference>
<keyword evidence="4" id="KW-0546">Nucleotide metabolism</keyword>
<dbReference type="NCBIfam" id="NF001862">
    <property type="entry name" value="PRK00601.1"/>
    <property type="match status" value="1"/>
</dbReference>
<keyword evidence="3" id="KW-0378">Hydrolase</keyword>
<comment type="catalytic activity">
    <reaction evidence="5">
        <text>dUTP + H2O = dUMP + diphosphate + H(+)</text>
        <dbReference type="Rhea" id="RHEA:10248"/>
        <dbReference type="ChEBI" id="CHEBI:15377"/>
        <dbReference type="ChEBI" id="CHEBI:15378"/>
        <dbReference type="ChEBI" id="CHEBI:33019"/>
        <dbReference type="ChEBI" id="CHEBI:61555"/>
        <dbReference type="ChEBI" id="CHEBI:246422"/>
        <dbReference type="EC" id="3.6.1.23"/>
    </reaction>
</comment>
<dbReference type="Proteomes" id="UP000177152">
    <property type="component" value="Unassembled WGS sequence"/>
</dbReference>
<dbReference type="InterPro" id="IPR008181">
    <property type="entry name" value="dUTPase"/>
</dbReference>
<organism evidence="7 8">
    <name type="scientific">Candidatus Sungbacteria bacterium RIFCSPHIGHO2_01_FULL_47_32</name>
    <dbReference type="NCBI Taxonomy" id="1802264"/>
    <lineage>
        <taxon>Bacteria</taxon>
        <taxon>Candidatus Sungiibacteriota</taxon>
    </lineage>
</organism>
<dbReference type="PANTHER" id="PTHR11241">
    <property type="entry name" value="DEOXYURIDINE 5'-TRIPHOSPHATE NUCLEOTIDOHYDROLASE"/>
    <property type="match status" value="1"/>
</dbReference>
<dbReference type="GO" id="GO:0000287">
    <property type="term" value="F:magnesium ion binding"/>
    <property type="evidence" value="ECO:0007669"/>
    <property type="project" value="InterPro"/>
</dbReference>
<dbReference type="SUPFAM" id="SSF51283">
    <property type="entry name" value="dUTPase-like"/>
    <property type="match status" value="1"/>
</dbReference>
<reference evidence="7 8" key="1">
    <citation type="journal article" date="2016" name="Nat. Commun.">
        <title>Thousands of microbial genomes shed light on interconnected biogeochemical processes in an aquifer system.</title>
        <authorList>
            <person name="Anantharaman K."/>
            <person name="Brown C.T."/>
            <person name="Hug L.A."/>
            <person name="Sharon I."/>
            <person name="Castelle C.J."/>
            <person name="Probst A.J."/>
            <person name="Thomas B.C."/>
            <person name="Singh A."/>
            <person name="Wilkins M.J."/>
            <person name="Karaoz U."/>
            <person name="Brodie E.L."/>
            <person name="Williams K.H."/>
            <person name="Hubbard S.S."/>
            <person name="Banfield J.F."/>
        </authorList>
    </citation>
    <scope>NUCLEOTIDE SEQUENCE [LARGE SCALE GENOMIC DNA]</scope>
</reference>
<dbReference type="PANTHER" id="PTHR11241:SF0">
    <property type="entry name" value="DEOXYURIDINE 5'-TRIPHOSPHATE NUCLEOTIDOHYDROLASE"/>
    <property type="match status" value="1"/>
</dbReference>
<dbReference type="GO" id="GO:0006226">
    <property type="term" value="P:dUMP biosynthetic process"/>
    <property type="evidence" value="ECO:0007669"/>
    <property type="project" value="InterPro"/>
</dbReference>
<dbReference type="GO" id="GO:0004170">
    <property type="term" value="F:dUTP diphosphatase activity"/>
    <property type="evidence" value="ECO:0007669"/>
    <property type="project" value="UniProtKB-EC"/>
</dbReference>
<sequence>MKKKAPRVGVFVLPGGFVPERKTEGAVGYDVRIRSVLSSSEMDKDNPALRKTLFDFIKWPEDPLVARHVVTKEPPELLYRMEPEESVLVGIGFITKMDFPMFYWVAPRSGLATKYGLTVTNAPGTVDPDYRGEAGVLVYNRNNHAFDLFRGMRIAQIIFQEALIPELMEVFSPEDLGKTPRGSGGFGSTGIS</sequence>
<gene>
    <name evidence="7" type="ORF">A2633_05235</name>
</gene>
<accession>A0A1G2K5Y8</accession>
<dbReference type="InterPro" id="IPR036157">
    <property type="entry name" value="dUTPase-like_sf"/>
</dbReference>
<dbReference type="EC" id="3.6.1.23" evidence="2"/>
<dbReference type="InterPro" id="IPR029054">
    <property type="entry name" value="dUTPase-like"/>
</dbReference>
<name>A0A1G2K5Y8_9BACT</name>
<evidence type="ECO:0000256" key="4">
    <source>
        <dbReference type="ARBA" id="ARBA00023080"/>
    </source>
</evidence>
<dbReference type="AlphaFoldDB" id="A0A1G2K5Y8"/>
<evidence type="ECO:0000313" key="7">
    <source>
        <dbReference type="EMBL" id="OGZ93890.1"/>
    </source>
</evidence>
<evidence type="ECO:0000313" key="8">
    <source>
        <dbReference type="Proteomes" id="UP000177152"/>
    </source>
</evidence>
<evidence type="ECO:0000256" key="5">
    <source>
        <dbReference type="ARBA" id="ARBA00047686"/>
    </source>
</evidence>
<evidence type="ECO:0000259" key="6">
    <source>
        <dbReference type="Pfam" id="PF00692"/>
    </source>
</evidence>
<dbReference type="GO" id="GO:0046081">
    <property type="term" value="P:dUTP catabolic process"/>
    <property type="evidence" value="ECO:0007669"/>
    <property type="project" value="InterPro"/>
</dbReference>
<dbReference type="Gene3D" id="2.70.40.10">
    <property type="match status" value="1"/>
</dbReference>
<protein>
    <recommendedName>
        <fullName evidence="2">dUTP diphosphatase</fullName>
        <ecNumber evidence="2">3.6.1.23</ecNumber>
    </recommendedName>
</protein>
<evidence type="ECO:0000256" key="1">
    <source>
        <dbReference type="ARBA" id="ARBA00006581"/>
    </source>
</evidence>